<evidence type="ECO:0000259" key="3">
    <source>
        <dbReference type="Pfam" id="PF24924"/>
    </source>
</evidence>
<keyword evidence="5" id="KW-1185">Reference proteome</keyword>
<dbReference type="Pfam" id="PF24924">
    <property type="entry name" value="DUF7745"/>
    <property type="match status" value="1"/>
</dbReference>
<name>A0ABR2DII7_9ROSI</name>
<dbReference type="PANTHER" id="PTHR48200">
    <property type="entry name" value="PROTEIN, PUTATIVE-RELATED"/>
    <property type="match status" value="1"/>
</dbReference>
<evidence type="ECO:0000313" key="4">
    <source>
        <dbReference type="EMBL" id="KAK8540091.1"/>
    </source>
</evidence>
<evidence type="ECO:0000256" key="1">
    <source>
        <dbReference type="SAM" id="Coils"/>
    </source>
</evidence>
<feature type="transmembrane region" description="Helical" evidence="2">
    <location>
        <begin position="123"/>
        <end position="143"/>
    </location>
</feature>
<feature type="domain" description="DUF7745" evidence="3">
    <location>
        <begin position="2"/>
        <end position="348"/>
    </location>
</feature>
<sequence>MKQDFYQSYGDITYLLDVKVEKPLIRALAQRWNAAYSCFTVGEVDLTPTVEEYTALFRCPQFQEDKVYTKIPNDKSFTKKLVSLTGATKQWVQGQIEKKGDSFCISWRCLRNLIRVESKQKKMCMFALGIYGLVIFPKVLGYIEAAVLDIVERLDVGVTSVPAVLAKTFRSLTACRINGEGRFIGCAHLLTVWFWCHFKRMAGNLYRVCFDDYSPLKDYLRQSWIEDVSEEQWLAIFQDLQEKDIVWKAPWLTATTILFKCGVEDWVPLLRLWGGTAYAPLMVSRQYGSRQFIPATQGLQDANSEYQGDNYREKIRLVAVSWNQACRIRVFSEEPRVTSEYLYWKVRRVNDNIPLPSGGVPLSVEEHLRVIPTEVEILKQDFIEKSNRFGKRIAKLEDEKFQLGLDIDVEKERVKITKKGKDRVEEELDLWKEDYKKMLAERKMVGLGKTSGQWRAELQQEKEKVDFWKRKHQEAETQQNLMREELTDRRVENVNLRTQISELEASLQMYENLQLEAQLAASQEENAMMKEQVEDLECSLQTCQEELESFKELQEYEKARWEAQLQHSQDQVWNRDHVMSEALVQIRDVAEHLQTLAVQADVISVQIELESTRGKRLASLLRGVKFLVQDFNSKGVLIAAILGHSDKQKQHPYFTRSKSRTMAEMAEEVEKIRKEIKKEMEDLLDKSQTDMLSKIAIMLSGRDTERGKRVVINPDVMINESGNTQDGTPCTNEQSFQASPSNKLVAQEGLNECIVPDLNQIEKLKVEIPKQFEDLYK</sequence>
<accession>A0ABR2DII7</accession>
<keyword evidence="1" id="KW-0175">Coiled coil</keyword>
<comment type="caution">
    <text evidence="4">The sequence shown here is derived from an EMBL/GenBank/DDBJ whole genome shotgun (WGS) entry which is preliminary data.</text>
</comment>
<keyword evidence="2" id="KW-0812">Transmembrane</keyword>
<organism evidence="4 5">
    <name type="scientific">Hibiscus sabdariffa</name>
    <name type="common">roselle</name>
    <dbReference type="NCBI Taxonomy" id="183260"/>
    <lineage>
        <taxon>Eukaryota</taxon>
        <taxon>Viridiplantae</taxon>
        <taxon>Streptophyta</taxon>
        <taxon>Embryophyta</taxon>
        <taxon>Tracheophyta</taxon>
        <taxon>Spermatophyta</taxon>
        <taxon>Magnoliopsida</taxon>
        <taxon>eudicotyledons</taxon>
        <taxon>Gunneridae</taxon>
        <taxon>Pentapetalae</taxon>
        <taxon>rosids</taxon>
        <taxon>malvids</taxon>
        <taxon>Malvales</taxon>
        <taxon>Malvaceae</taxon>
        <taxon>Malvoideae</taxon>
        <taxon>Hibiscus</taxon>
    </lineage>
</organism>
<dbReference type="InterPro" id="IPR056647">
    <property type="entry name" value="DUF7745"/>
</dbReference>
<reference evidence="4 5" key="1">
    <citation type="journal article" date="2024" name="G3 (Bethesda)">
        <title>Genome assembly of Hibiscus sabdariffa L. provides insights into metabolisms of medicinal natural products.</title>
        <authorList>
            <person name="Kim T."/>
        </authorList>
    </citation>
    <scope>NUCLEOTIDE SEQUENCE [LARGE SCALE GENOMIC DNA]</scope>
    <source>
        <strain evidence="4">TK-2024</strain>
        <tissue evidence="4">Old leaves</tissue>
    </source>
</reference>
<protein>
    <recommendedName>
        <fullName evidence="3">DUF7745 domain-containing protein</fullName>
    </recommendedName>
</protein>
<evidence type="ECO:0000256" key="2">
    <source>
        <dbReference type="SAM" id="Phobius"/>
    </source>
</evidence>
<proteinExistence type="predicted"/>
<gene>
    <name evidence="4" type="ORF">V6N12_046384</name>
</gene>
<feature type="coiled-coil region" evidence="1">
    <location>
        <begin position="421"/>
        <end position="553"/>
    </location>
</feature>
<dbReference type="PANTHER" id="PTHR48200:SF1">
    <property type="entry name" value="AMINOTRANSFERASE-LIKE PLANT MOBILE DOMAIN-CONTAINING PROTEIN"/>
    <property type="match status" value="1"/>
</dbReference>
<evidence type="ECO:0000313" key="5">
    <source>
        <dbReference type="Proteomes" id="UP001472677"/>
    </source>
</evidence>
<dbReference type="EMBL" id="JBBPBM010000025">
    <property type="protein sequence ID" value="KAK8540091.1"/>
    <property type="molecule type" value="Genomic_DNA"/>
</dbReference>
<keyword evidence="2" id="KW-0472">Membrane</keyword>
<dbReference type="Proteomes" id="UP001472677">
    <property type="component" value="Unassembled WGS sequence"/>
</dbReference>
<keyword evidence="2" id="KW-1133">Transmembrane helix</keyword>